<sequence length="159" mass="16762">MTPELLKLKQATAEMIKGVGGVEAAATFCRVGKSTLSDAQSWRRPEVFVALDVVADLEPLARDRTGWPHVTRALCTAMGGVFVPLPEAQATRGDLLTLLAAKARESSELTEAAIACCTAVDGDPAARAAAARRAIKELDDVVAVVMTMRAELETLEGGN</sequence>
<dbReference type="PATRIC" id="fig|172044.3.peg.2759"/>
<proteinExistence type="predicted"/>
<comment type="caution">
    <text evidence="1">The sequence shown here is derived from an EMBL/GenBank/DDBJ whole genome shotgun (WGS) entry which is preliminary data.</text>
</comment>
<reference evidence="1" key="1">
    <citation type="journal article" date="2016" name="Front. Microbiol.">
        <title>Genomic Resource of Rice Seed Associated Bacteria.</title>
        <authorList>
            <person name="Midha S."/>
            <person name="Bansal K."/>
            <person name="Sharma S."/>
            <person name="Kumar N."/>
            <person name="Patil P.P."/>
            <person name="Chaudhry V."/>
            <person name="Patil P.B."/>
        </authorList>
    </citation>
    <scope>NUCLEOTIDE SEQUENCE [LARGE SCALE GENOMIC DNA]</scope>
    <source>
        <strain evidence="1">NS355</strain>
    </source>
</reference>
<evidence type="ECO:0000313" key="1">
    <source>
        <dbReference type="EMBL" id="KTW01067.1"/>
    </source>
</evidence>
<evidence type="ECO:0000313" key="2">
    <source>
        <dbReference type="Proteomes" id="UP000073923"/>
    </source>
</evidence>
<organism evidence="1 2">
    <name type="scientific">Sphingomonas yabuuchiae</name>
    <dbReference type="NCBI Taxonomy" id="172044"/>
    <lineage>
        <taxon>Bacteria</taxon>
        <taxon>Pseudomonadati</taxon>
        <taxon>Pseudomonadota</taxon>
        <taxon>Alphaproteobacteria</taxon>
        <taxon>Sphingomonadales</taxon>
        <taxon>Sphingomonadaceae</taxon>
        <taxon>Sphingomonas</taxon>
    </lineage>
</organism>
<dbReference type="Proteomes" id="UP000073923">
    <property type="component" value="Unassembled WGS sequence"/>
</dbReference>
<protein>
    <submittedName>
        <fullName evidence="1">Uncharacterized protein</fullName>
    </submittedName>
</protein>
<gene>
    <name evidence="1" type="ORF">NS355_02460</name>
</gene>
<name>A0A147IYY9_9SPHN</name>
<dbReference type="AlphaFoldDB" id="A0A147IYY9"/>
<dbReference type="RefSeq" id="WP_058744204.1">
    <property type="nucleotide sequence ID" value="NZ_LDTF01000007.1"/>
</dbReference>
<accession>A0A147IYY9</accession>
<dbReference type="EMBL" id="LDTF01000007">
    <property type="protein sequence ID" value="KTW01067.1"/>
    <property type="molecule type" value="Genomic_DNA"/>
</dbReference>